<dbReference type="InterPro" id="IPR039754">
    <property type="entry name" value="Esf1"/>
</dbReference>
<keyword evidence="2" id="KW-1185">Reference proteome</keyword>
<name>A0A183J804_9BILA</name>
<reference evidence="3" key="1">
    <citation type="submission" date="2016-06" db="UniProtKB">
        <authorList>
            <consortium name="WormBaseParasite"/>
        </authorList>
    </citation>
    <scope>IDENTIFICATION</scope>
</reference>
<evidence type="ECO:0000313" key="2">
    <source>
        <dbReference type="Proteomes" id="UP000270296"/>
    </source>
</evidence>
<dbReference type="AlphaFoldDB" id="A0A183J804"/>
<dbReference type="Proteomes" id="UP000270296">
    <property type="component" value="Unassembled WGS sequence"/>
</dbReference>
<proteinExistence type="predicted"/>
<evidence type="ECO:0000313" key="3">
    <source>
        <dbReference type="WBParaSite" id="SBAD_0001240201-mRNA-1"/>
    </source>
</evidence>
<gene>
    <name evidence="1" type="ORF">SBAD_LOCUS12001</name>
</gene>
<dbReference type="WBParaSite" id="SBAD_0001240201-mRNA-1">
    <property type="protein sequence ID" value="SBAD_0001240201-mRNA-1"/>
    <property type="gene ID" value="SBAD_0001240201"/>
</dbReference>
<evidence type="ECO:0000313" key="1">
    <source>
        <dbReference type="EMBL" id="VDP44655.1"/>
    </source>
</evidence>
<dbReference type="PANTHER" id="PTHR12202">
    <property type="entry name" value="ESF1 HOMOLOG"/>
    <property type="match status" value="1"/>
</dbReference>
<reference evidence="1 2" key="2">
    <citation type="submission" date="2018-11" db="EMBL/GenBank/DDBJ databases">
        <authorList>
            <consortium name="Pathogen Informatics"/>
        </authorList>
    </citation>
    <scope>NUCLEOTIDE SEQUENCE [LARGE SCALE GENOMIC DNA]</scope>
</reference>
<dbReference type="GO" id="GO:0003723">
    <property type="term" value="F:RNA binding"/>
    <property type="evidence" value="ECO:0007669"/>
    <property type="project" value="TreeGrafter"/>
</dbReference>
<dbReference type="EMBL" id="UZAM01016764">
    <property type="protein sequence ID" value="VDP44655.1"/>
    <property type="molecule type" value="Genomic_DNA"/>
</dbReference>
<protein>
    <submittedName>
        <fullName evidence="3">ESF1 protein</fullName>
    </submittedName>
</protein>
<dbReference type="GO" id="GO:0006364">
    <property type="term" value="P:rRNA processing"/>
    <property type="evidence" value="ECO:0007669"/>
    <property type="project" value="InterPro"/>
</dbReference>
<dbReference type="OrthoDB" id="431825at2759"/>
<dbReference type="PANTHER" id="PTHR12202:SF0">
    <property type="entry name" value="ESF1 HOMOLOG"/>
    <property type="match status" value="1"/>
</dbReference>
<sequence>MKEIQDPRFSHVSWDPKFKRMPRKRKKVKIDKRFTSMFTDPKFKVEYELDKRGRPLYKSSTDDLKRFYDIDSSSEAESYASEKEDRLGECHVEVMLVSCFRLTMT</sequence>
<accession>A0A183J804</accession>
<organism evidence="3">
    <name type="scientific">Soboliphyme baturini</name>
    <dbReference type="NCBI Taxonomy" id="241478"/>
    <lineage>
        <taxon>Eukaryota</taxon>
        <taxon>Metazoa</taxon>
        <taxon>Ecdysozoa</taxon>
        <taxon>Nematoda</taxon>
        <taxon>Enoplea</taxon>
        <taxon>Dorylaimia</taxon>
        <taxon>Dioctophymatida</taxon>
        <taxon>Dioctophymatoidea</taxon>
        <taxon>Soboliphymatidae</taxon>
        <taxon>Soboliphyme</taxon>
    </lineage>
</organism>